<name>A0A6J7ED32_9ZZZZ</name>
<gene>
    <name evidence="2" type="ORF">UFOPK3444_01439</name>
</gene>
<protein>
    <submittedName>
        <fullName evidence="2">Unannotated protein</fullName>
    </submittedName>
</protein>
<accession>A0A6J7ED32</accession>
<evidence type="ECO:0000256" key="1">
    <source>
        <dbReference type="SAM" id="MobiDB-lite"/>
    </source>
</evidence>
<organism evidence="2">
    <name type="scientific">freshwater metagenome</name>
    <dbReference type="NCBI Taxonomy" id="449393"/>
    <lineage>
        <taxon>unclassified sequences</taxon>
        <taxon>metagenomes</taxon>
        <taxon>ecological metagenomes</taxon>
    </lineage>
</organism>
<proteinExistence type="predicted"/>
<feature type="region of interest" description="Disordered" evidence="1">
    <location>
        <begin position="173"/>
        <end position="198"/>
    </location>
</feature>
<evidence type="ECO:0000313" key="2">
    <source>
        <dbReference type="EMBL" id="CAB4881157.1"/>
    </source>
</evidence>
<dbReference type="AlphaFoldDB" id="A0A6J7ED32"/>
<dbReference type="EMBL" id="CAFBLU010000035">
    <property type="protein sequence ID" value="CAB4881157.1"/>
    <property type="molecule type" value="Genomic_DNA"/>
</dbReference>
<reference evidence="2" key="1">
    <citation type="submission" date="2020-05" db="EMBL/GenBank/DDBJ databases">
        <authorList>
            <person name="Chiriac C."/>
            <person name="Salcher M."/>
            <person name="Ghai R."/>
            <person name="Kavagutti S V."/>
        </authorList>
    </citation>
    <scope>NUCLEOTIDE SEQUENCE</scope>
</reference>
<sequence>MRTLRLVSLTSSVLLIAVTGNASAAVPTTVISGTLAPGASGKTMRVVALQSKGPAVTATASSSGAFSLKVPRSSVNGLSLQLLTSKGRYAGPVLLYVKSRVGAERFKTTTAATIKLGTVTLATGYAKLSKFLASSAVYSTVGAGAVSLNTAGAPIGAGRLGLVSTTSRRATARGAAGSGGAIGGTCASSGSPETGPGGDCDADGVPNVVDVDDNGNLSLDMTDKQTSQTTAGIAPWSEIIMGLGQAQNANTGATAESINSLLGPQVGMTGSDGLNIVLFVDEKAITSTASATPFDYVWATCSTGVAWCSPGTDTANMNGIGWYEGTHGSWASFHGARCVSASSGGGYTCTNKPSSYPGFGLINVPPNGGPSGNTTWVASIKPNALDTLGTVIPGSLFSLNYRATPTGAVSQAPVAIQPYFVTTPGVKSYTTGGVTTTISDRSSTAPGTSEGNPIQLGADNGFAVSGWRPQRFALPGEDGSFFDVGALNYGLQVRFVRTPDNVMHQVTEESSCPLTGLSNLTPNSVSGSDAIGRIWPAKDTTAFDRLASPTNTISLATNVAACLADVYHLPTTSGSKVSVVLSAAGSYLTGGVNRSNLALSLELN</sequence>